<keyword evidence="3 14" id="KW-0121">Carboxypeptidase</keyword>
<dbReference type="eggNOG" id="KOG2650">
    <property type="taxonomic scope" value="Eukaryota"/>
</dbReference>
<keyword evidence="7" id="KW-0378">Hydrolase</keyword>
<evidence type="ECO:0000256" key="5">
    <source>
        <dbReference type="ARBA" id="ARBA00022723"/>
    </source>
</evidence>
<dbReference type="STRING" id="1173701.A0A066XRB0"/>
<dbReference type="Proteomes" id="UP000027238">
    <property type="component" value="Unassembled WGS sequence"/>
</dbReference>
<dbReference type="PANTHER" id="PTHR11705">
    <property type="entry name" value="PROTEASE FAMILY M14 CARBOXYPEPTIDASE A,B"/>
    <property type="match status" value="1"/>
</dbReference>
<evidence type="ECO:0000256" key="4">
    <source>
        <dbReference type="ARBA" id="ARBA00022670"/>
    </source>
</evidence>
<dbReference type="SMART" id="SM00631">
    <property type="entry name" value="Zn_pept"/>
    <property type="match status" value="1"/>
</dbReference>
<dbReference type="GO" id="GO:0006508">
    <property type="term" value="P:proteolysis"/>
    <property type="evidence" value="ECO:0007669"/>
    <property type="project" value="UniProtKB-KW"/>
</dbReference>
<dbReference type="GO" id="GO:0008270">
    <property type="term" value="F:zinc ion binding"/>
    <property type="evidence" value="ECO:0007669"/>
    <property type="project" value="InterPro"/>
</dbReference>
<dbReference type="SUPFAM" id="SSF54897">
    <property type="entry name" value="Protease propeptides/inhibitors"/>
    <property type="match status" value="1"/>
</dbReference>
<proteinExistence type="inferred from homology"/>
<evidence type="ECO:0000256" key="11">
    <source>
        <dbReference type="PROSITE-ProRule" id="PRU01379"/>
    </source>
</evidence>
<evidence type="ECO:0000256" key="6">
    <source>
        <dbReference type="ARBA" id="ARBA00022729"/>
    </source>
</evidence>
<comment type="cofactor">
    <cofactor evidence="1">
        <name>Zn(2+)</name>
        <dbReference type="ChEBI" id="CHEBI:29105"/>
    </cofactor>
</comment>
<keyword evidence="5" id="KW-0479">Metal-binding</keyword>
<feature type="domain" description="Peptidase M14" evidence="13">
    <location>
        <begin position="116"/>
        <end position="423"/>
    </location>
</feature>
<evidence type="ECO:0000256" key="8">
    <source>
        <dbReference type="ARBA" id="ARBA00022833"/>
    </source>
</evidence>
<dbReference type="AlphaFoldDB" id="A0A066XRB0"/>
<dbReference type="PANTHER" id="PTHR11705:SF143">
    <property type="entry name" value="SLL0236 PROTEIN"/>
    <property type="match status" value="1"/>
</dbReference>
<name>A0A066XRB0_COLSU</name>
<keyword evidence="15" id="KW-1185">Reference proteome</keyword>
<feature type="active site" description="Proton donor/acceptor" evidence="11">
    <location>
        <position position="389"/>
    </location>
</feature>
<feature type="chain" id="PRO_5001630556" evidence="12">
    <location>
        <begin position="17"/>
        <end position="434"/>
    </location>
</feature>
<accession>A0A066XRB0</accession>
<evidence type="ECO:0000256" key="12">
    <source>
        <dbReference type="SAM" id="SignalP"/>
    </source>
</evidence>
<dbReference type="Gene3D" id="3.30.70.340">
    <property type="entry name" value="Metallocarboxypeptidase-like"/>
    <property type="match status" value="1"/>
</dbReference>
<evidence type="ECO:0000256" key="9">
    <source>
        <dbReference type="ARBA" id="ARBA00023049"/>
    </source>
</evidence>
<dbReference type="CDD" id="cd03860">
    <property type="entry name" value="M14_CP_A-B_like"/>
    <property type="match status" value="1"/>
</dbReference>
<dbReference type="GO" id="GO:0004181">
    <property type="term" value="F:metallocarboxypeptidase activity"/>
    <property type="evidence" value="ECO:0007669"/>
    <property type="project" value="InterPro"/>
</dbReference>
<comment type="caution">
    <text evidence="14">The sequence shown here is derived from an EMBL/GenBank/DDBJ whole genome shotgun (WGS) entry which is preliminary data.</text>
</comment>
<keyword evidence="4" id="KW-0645">Protease</keyword>
<evidence type="ECO:0000256" key="7">
    <source>
        <dbReference type="ARBA" id="ARBA00022801"/>
    </source>
</evidence>
<gene>
    <name evidence="14" type="ORF">CSUB01_10412</name>
</gene>
<keyword evidence="8" id="KW-0862">Zinc</keyword>
<dbReference type="SUPFAM" id="SSF53187">
    <property type="entry name" value="Zn-dependent exopeptidases"/>
    <property type="match status" value="1"/>
</dbReference>
<dbReference type="OMA" id="EEQWAGQ"/>
<comment type="similarity">
    <text evidence="2 11">Belongs to the peptidase M14 family.</text>
</comment>
<keyword evidence="10" id="KW-1015">Disulfide bond</keyword>
<evidence type="ECO:0000256" key="10">
    <source>
        <dbReference type="ARBA" id="ARBA00023157"/>
    </source>
</evidence>
<keyword evidence="6 12" id="KW-0732">Signal</keyword>
<dbReference type="PROSITE" id="PS52035">
    <property type="entry name" value="PEPTIDASE_M14"/>
    <property type="match status" value="1"/>
</dbReference>
<dbReference type="InterPro" id="IPR036990">
    <property type="entry name" value="M14A-like_propep"/>
</dbReference>
<dbReference type="Pfam" id="PF00246">
    <property type="entry name" value="Peptidase_M14"/>
    <property type="match status" value="2"/>
</dbReference>
<evidence type="ECO:0000256" key="3">
    <source>
        <dbReference type="ARBA" id="ARBA00022645"/>
    </source>
</evidence>
<dbReference type="InterPro" id="IPR000834">
    <property type="entry name" value="Peptidase_M14"/>
</dbReference>
<reference evidence="15" key="1">
    <citation type="journal article" date="2014" name="Genome Announc.">
        <title>Draft genome sequence of Colletotrichum sublineola, a destructive pathogen of cultivated sorghum.</title>
        <authorList>
            <person name="Baroncelli R."/>
            <person name="Sanz-Martin J.M."/>
            <person name="Rech G.E."/>
            <person name="Sukno S.A."/>
            <person name="Thon M.R."/>
        </authorList>
    </citation>
    <scope>NUCLEOTIDE SEQUENCE [LARGE SCALE GENOMIC DNA]</scope>
    <source>
        <strain evidence="15">TX430BB</strain>
    </source>
</reference>
<dbReference type="PRINTS" id="PR00765">
    <property type="entry name" value="CRBOXYPTASEA"/>
</dbReference>
<dbReference type="OrthoDB" id="3626597at2759"/>
<keyword evidence="9" id="KW-0482">Metalloprotease</keyword>
<dbReference type="FunFam" id="3.40.630.10:FF:000084">
    <property type="entry name" value="Carboxypeptidase B2"/>
    <property type="match status" value="1"/>
</dbReference>
<dbReference type="HOGENOM" id="CLU_019326_1_1_1"/>
<dbReference type="EMBL" id="JMSE01000660">
    <property type="protein sequence ID" value="KDN68530.1"/>
    <property type="molecule type" value="Genomic_DNA"/>
</dbReference>
<evidence type="ECO:0000259" key="13">
    <source>
        <dbReference type="PROSITE" id="PS52035"/>
    </source>
</evidence>
<feature type="signal peptide" evidence="12">
    <location>
        <begin position="1"/>
        <end position="16"/>
    </location>
</feature>
<sequence length="434" mass="48834">MKAAIVISVLATLAAGFNFHKRNPVSYEGYQVLRVKTLNRLASVQEKLASIPHEQWNHDVETHIDIVISPDQVETVEALGLDFRVLHKDLGKSISAESQSRSTYKRNVNDLSWYDSYHPYEDHVRYFTDLHEAFPDNSELVYSGRSFENRSIHGIHLFGDEGPGKPAVLYHGTVHAREWISAPVYPPKQSPVDEHWLTPLQVVEYITLQLIKAHQNATNATDSILNKYDFHIFPVVNPDGFVYTQETCYGTDINRNWEYGWDANPFGASTNSCAQTYRGQKPSDTVENQGLDAYVRKVRDSSGIKLYIDWHSYGQYILSPFGSNETLYAPELGKWTKTASVLSQVIRDSSERRTTFTFGPSGATLYTNTGSAPDHVYAVGGADFSYTIELPDTGDYGFVLPPDRILGAAEEQWEGQQVLYTLLDEVFFDGIGPA</sequence>
<evidence type="ECO:0000313" key="15">
    <source>
        <dbReference type="Proteomes" id="UP000027238"/>
    </source>
</evidence>
<dbReference type="Gene3D" id="3.40.630.10">
    <property type="entry name" value="Zn peptidases"/>
    <property type="match status" value="1"/>
</dbReference>
<evidence type="ECO:0000313" key="14">
    <source>
        <dbReference type="EMBL" id="KDN68530.1"/>
    </source>
</evidence>
<evidence type="ECO:0000256" key="2">
    <source>
        <dbReference type="ARBA" id="ARBA00005988"/>
    </source>
</evidence>
<organism evidence="14 15">
    <name type="scientific">Colletotrichum sublineola</name>
    <name type="common">Sorghum anthracnose fungus</name>
    <dbReference type="NCBI Taxonomy" id="1173701"/>
    <lineage>
        <taxon>Eukaryota</taxon>
        <taxon>Fungi</taxon>
        <taxon>Dikarya</taxon>
        <taxon>Ascomycota</taxon>
        <taxon>Pezizomycotina</taxon>
        <taxon>Sordariomycetes</taxon>
        <taxon>Hypocreomycetidae</taxon>
        <taxon>Glomerellales</taxon>
        <taxon>Glomerellaceae</taxon>
        <taxon>Colletotrichum</taxon>
        <taxon>Colletotrichum graminicola species complex</taxon>
    </lineage>
</organism>
<evidence type="ECO:0000256" key="1">
    <source>
        <dbReference type="ARBA" id="ARBA00001947"/>
    </source>
</evidence>
<protein>
    <submittedName>
        <fullName evidence="14">Putative zinc carboxypeptidase</fullName>
    </submittedName>
</protein>